<keyword evidence="3" id="KW-0255">Endonuclease</keyword>
<keyword evidence="1" id="KW-1133">Transmembrane helix</keyword>
<dbReference type="SUPFAM" id="SSF52980">
    <property type="entry name" value="Restriction endonuclease-like"/>
    <property type="match status" value="1"/>
</dbReference>
<dbReference type="eggNOG" id="ENOG5033Y97">
    <property type="taxonomic scope" value="Bacteria"/>
</dbReference>
<proteinExistence type="predicted"/>
<evidence type="ECO:0000259" key="2">
    <source>
        <dbReference type="Pfam" id="PF04471"/>
    </source>
</evidence>
<dbReference type="AlphaFoldDB" id="E1I9T9"/>
<dbReference type="Proteomes" id="UP000054010">
    <property type="component" value="Unassembled WGS sequence"/>
</dbReference>
<keyword evidence="3" id="KW-0378">Hydrolase</keyword>
<dbReference type="Pfam" id="PF04471">
    <property type="entry name" value="Mrr_cat"/>
    <property type="match status" value="1"/>
</dbReference>
<comment type="caution">
    <text evidence="3">The sequence shown here is derived from an EMBL/GenBank/DDBJ whole genome shotgun (WGS) entry which is preliminary data.</text>
</comment>
<organism evidence="3 4">
    <name type="scientific">Oscillochloris trichoides DG-6</name>
    <dbReference type="NCBI Taxonomy" id="765420"/>
    <lineage>
        <taxon>Bacteria</taxon>
        <taxon>Bacillati</taxon>
        <taxon>Chloroflexota</taxon>
        <taxon>Chloroflexia</taxon>
        <taxon>Chloroflexales</taxon>
        <taxon>Chloroflexineae</taxon>
        <taxon>Oscillochloridaceae</taxon>
        <taxon>Oscillochloris</taxon>
    </lineage>
</organism>
<keyword evidence="3" id="KW-0540">Nuclease</keyword>
<feature type="domain" description="Restriction endonuclease type IV Mrr" evidence="2">
    <location>
        <begin position="171"/>
        <end position="277"/>
    </location>
</feature>
<keyword evidence="4" id="KW-1185">Reference proteome</keyword>
<gene>
    <name evidence="3" type="ORF">OSCT_0090</name>
</gene>
<keyword evidence="1" id="KW-0472">Membrane</keyword>
<dbReference type="GO" id="GO:0004519">
    <property type="term" value="F:endonuclease activity"/>
    <property type="evidence" value="ECO:0007669"/>
    <property type="project" value="UniProtKB-KW"/>
</dbReference>
<feature type="transmembrane region" description="Helical" evidence="1">
    <location>
        <begin position="65"/>
        <end position="85"/>
    </location>
</feature>
<evidence type="ECO:0000256" key="1">
    <source>
        <dbReference type="SAM" id="Phobius"/>
    </source>
</evidence>
<sequence length="281" mass="31531">MKRIVEGMAHVEWKQVLLVALVMAFAWCSLFMTSPVLQILAGVIPVMGGLYLGNRVKGYYLSNGIMLGIAGFLFGLIIVVIYGSMISAGVNVPLPQITGENNQQLQIQGIDDLVAVYFFYSLFALVPFPAFGAVMAGRTQQRNRELRREVDERGGRLERPGVIRTLEDVRGLSLPQFGMYVSQIYKKKGFTFHDYRFIDKDKHLDIEMEYNGERYLMRLSVADKVRVGTVETLIQDMRRRDIPKGLVITSTEFAPEAIKAAANKRNLLTIDGPTLFAISEA</sequence>
<name>E1I9T9_9CHLR</name>
<dbReference type="HOGENOM" id="CLU_929686_0_0_0"/>
<dbReference type="EMBL" id="ADVR01000003">
    <property type="protein sequence ID" value="EFO81941.1"/>
    <property type="molecule type" value="Genomic_DNA"/>
</dbReference>
<evidence type="ECO:0000313" key="4">
    <source>
        <dbReference type="Proteomes" id="UP000054010"/>
    </source>
</evidence>
<protein>
    <submittedName>
        <fullName evidence="3">Restriction endonuclease</fullName>
    </submittedName>
</protein>
<dbReference type="STRING" id="765420.OSCT_0090"/>
<dbReference type="GO" id="GO:0009307">
    <property type="term" value="P:DNA restriction-modification system"/>
    <property type="evidence" value="ECO:0007669"/>
    <property type="project" value="InterPro"/>
</dbReference>
<feature type="transmembrane region" description="Helical" evidence="1">
    <location>
        <begin position="36"/>
        <end position="53"/>
    </location>
</feature>
<reference evidence="3 4" key="1">
    <citation type="journal article" date="2011" name="J. Bacteriol.">
        <title>Draft genome sequence of the anoxygenic filamentous phototrophic bacterium Oscillochloris trichoides subsp. DG-6.</title>
        <authorList>
            <person name="Kuznetsov B.B."/>
            <person name="Ivanovsky R.N."/>
            <person name="Keppen O.I."/>
            <person name="Sukhacheva M.V."/>
            <person name="Bumazhkin B.K."/>
            <person name="Patutina E.O."/>
            <person name="Beletsky A.V."/>
            <person name="Mardanov A.V."/>
            <person name="Baslerov R.V."/>
            <person name="Panteleeva A.N."/>
            <person name="Kolganova T.V."/>
            <person name="Ravin N.V."/>
            <person name="Skryabin K.G."/>
        </authorList>
    </citation>
    <scope>NUCLEOTIDE SEQUENCE [LARGE SCALE GENOMIC DNA]</scope>
    <source>
        <strain evidence="3 4">DG-6</strain>
    </source>
</reference>
<dbReference type="InterPro" id="IPR011335">
    <property type="entry name" value="Restrct_endonuc-II-like"/>
</dbReference>
<accession>E1I9T9</accession>
<evidence type="ECO:0000313" key="3">
    <source>
        <dbReference type="EMBL" id="EFO81941.1"/>
    </source>
</evidence>
<feature type="transmembrane region" description="Helical" evidence="1">
    <location>
        <begin position="117"/>
        <end position="137"/>
    </location>
</feature>
<keyword evidence="1" id="KW-0812">Transmembrane</keyword>
<dbReference type="InterPro" id="IPR007560">
    <property type="entry name" value="Restrct_endonuc_IV_Mrr"/>
</dbReference>
<dbReference type="GO" id="GO:0003677">
    <property type="term" value="F:DNA binding"/>
    <property type="evidence" value="ECO:0007669"/>
    <property type="project" value="InterPro"/>
</dbReference>